<dbReference type="InterPro" id="IPR041484">
    <property type="entry name" value="TetR_C_25"/>
</dbReference>
<dbReference type="AlphaFoldDB" id="A0A853EF68"/>
<dbReference type="SUPFAM" id="SSF46689">
    <property type="entry name" value="Homeodomain-like"/>
    <property type="match status" value="1"/>
</dbReference>
<organism evidence="2 3">
    <name type="scientific">Actinomyces bowdenii</name>
    <dbReference type="NCBI Taxonomy" id="131109"/>
    <lineage>
        <taxon>Bacteria</taxon>
        <taxon>Bacillati</taxon>
        <taxon>Actinomycetota</taxon>
        <taxon>Actinomycetes</taxon>
        <taxon>Actinomycetales</taxon>
        <taxon>Actinomycetaceae</taxon>
        <taxon>Actinomyces</taxon>
    </lineage>
</organism>
<gene>
    <name evidence="2" type="ORF">HZZ05_00545</name>
</gene>
<dbReference type="Pfam" id="PF17933">
    <property type="entry name" value="TetR_C_25"/>
    <property type="match status" value="1"/>
</dbReference>
<evidence type="ECO:0000313" key="3">
    <source>
        <dbReference type="Proteomes" id="UP000572528"/>
    </source>
</evidence>
<evidence type="ECO:0000259" key="1">
    <source>
        <dbReference type="Pfam" id="PF17933"/>
    </source>
</evidence>
<sequence length="209" mass="22767">MEVSMTSMEVMRDSAMRVFGSRGLGAGLEEVAADAGVSVEDLISQFGSVEDLQKACTDYVFEVIGKTHGSLNPHEDMFQHLATADEYEPVVRYLAMCLRTGGDLAHQVVDQMIADAEKNLDQQVKHGIIVDSADPKARARYLTLSQAGALIMEFAIADPQASTMEIWQNHVATTTLPALELYSHGILTDGGAMLNDYKRTMASDVPAER</sequence>
<dbReference type="InterPro" id="IPR009057">
    <property type="entry name" value="Homeodomain-like_sf"/>
</dbReference>
<proteinExistence type="predicted"/>
<dbReference type="Proteomes" id="UP000572528">
    <property type="component" value="Unassembled WGS sequence"/>
</dbReference>
<dbReference type="EMBL" id="JACBXV010000003">
    <property type="protein sequence ID" value="NYS68043.1"/>
    <property type="molecule type" value="Genomic_DNA"/>
</dbReference>
<evidence type="ECO:0000313" key="2">
    <source>
        <dbReference type="EMBL" id="NYS68043.1"/>
    </source>
</evidence>
<dbReference type="Gene3D" id="1.10.357.10">
    <property type="entry name" value="Tetracycline Repressor, domain 2"/>
    <property type="match status" value="1"/>
</dbReference>
<feature type="domain" description="TetR transcriptional regulator Rv1219c-like C-terminal" evidence="1">
    <location>
        <begin position="85"/>
        <end position="188"/>
    </location>
</feature>
<name>A0A853EF68_9ACTO</name>
<reference evidence="2 3" key="1">
    <citation type="submission" date="2020-07" db="EMBL/GenBank/DDBJ databases">
        <title>MOT database genomes.</title>
        <authorList>
            <person name="Joseph S."/>
            <person name="Aduse-Opoku J."/>
            <person name="Hashim A."/>
            <person name="Wade W."/>
            <person name="Curtis M."/>
        </authorList>
    </citation>
    <scope>NUCLEOTIDE SEQUENCE [LARGE SCALE GENOMIC DNA]</scope>
    <source>
        <strain evidence="2 3">WMus004</strain>
    </source>
</reference>
<protein>
    <submittedName>
        <fullName evidence="2">TetR family transcriptional regulator</fullName>
    </submittedName>
</protein>
<comment type="caution">
    <text evidence="2">The sequence shown here is derived from an EMBL/GenBank/DDBJ whole genome shotgun (WGS) entry which is preliminary data.</text>
</comment>
<accession>A0A853EF68</accession>